<evidence type="ECO:0000313" key="3">
    <source>
        <dbReference type="Proteomes" id="UP001589858"/>
    </source>
</evidence>
<evidence type="ECO:0000313" key="2">
    <source>
        <dbReference type="EMBL" id="MFC0683169.1"/>
    </source>
</evidence>
<sequence length="211" mass="21917">MEALAIVGVAKKVLSWAWGGIRKHSALLPYLAAAALVWWLWSGRQEAIQQRDTARAALAAANAATATEIAAHRKTKDDYRAAQAEAARLDAERITREKARQQEINDAASKDYAASLAALRARYQRLLDNARAGSPAGGAAGNVAVPSLSAAPGGTAGAADLRLAGAAGECLTPAERLMAAEQSAQLDALILAVERLSGKIDVAGTSPAGRR</sequence>
<dbReference type="EMBL" id="JBHLTM010000008">
    <property type="protein sequence ID" value="MFC0683169.1"/>
    <property type="molecule type" value="Genomic_DNA"/>
</dbReference>
<feature type="coiled-coil region" evidence="1">
    <location>
        <begin position="44"/>
        <end position="104"/>
    </location>
</feature>
<dbReference type="RefSeq" id="WP_379489257.1">
    <property type="nucleotide sequence ID" value="NZ_JBHLTM010000008.1"/>
</dbReference>
<protein>
    <submittedName>
        <fullName evidence="2">Uncharacterized protein</fullName>
    </submittedName>
</protein>
<dbReference type="Proteomes" id="UP001589858">
    <property type="component" value="Unassembled WGS sequence"/>
</dbReference>
<name>A0ABV6S2V3_9SPHN</name>
<comment type="caution">
    <text evidence="2">The sequence shown here is derived from an EMBL/GenBank/DDBJ whole genome shotgun (WGS) entry which is preliminary data.</text>
</comment>
<accession>A0ABV6S2V3</accession>
<keyword evidence="1" id="KW-0175">Coiled coil</keyword>
<keyword evidence="3" id="KW-1185">Reference proteome</keyword>
<organism evidence="2 3">
    <name type="scientific">Novosphingobium clariflavum</name>
    <dbReference type="NCBI Taxonomy" id="2029884"/>
    <lineage>
        <taxon>Bacteria</taxon>
        <taxon>Pseudomonadati</taxon>
        <taxon>Pseudomonadota</taxon>
        <taxon>Alphaproteobacteria</taxon>
        <taxon>Sphingomonadales</taxon>
        <taxon>Sphingomonadaceae</taxon>
        <taxon>Novosphingobium</taxon>
    </lineage>
</organism>
<gene>
    <name evidence="2" type="ORF">ACFFF8_01035</name>
</gene>
<proteinExistence type="predicted"/>
<reference evidence="2 3" key="1">
    <citation type="submission" date="2024-09" db="EMBL/GenBank/DDBJ databases">
        <authorList>
            <person name="Sun Q."/>
            <person name="Mori K."/>
        </authorList>
    </citation>
    <scope>NUCLEOTIDE SEQUENCE [LARGE SCALE GENOMIC DNA]</scope>
    <source>
        <strain evidence="2 3">CICC 11035S</strain>
    </source>
</reference>
<evidence type="ECO:0000256" key="1">
    <source>
        <dbReference type="SAM" id="Coils"/>
    </source>
</evidence>